<dbReference type="Proteomes" id="UP000242763">
    <property type="component" value="Unassembled WGS sequence"/>
</dbReference>
<dbReference type="InterPro" id="IPR012347">
    <property type="entry name" value="Ferritin-like"/>
</dbReference>
<dbReference type="InterPro" id="IPR007814">
    <property type="entry name" value="PaaA_PaaC"/>
</dbReference>
<proteinExistence type="predicted"/>
<dbReference type="PANTHER" id="PTHR30458:SF0">
    <property type="entry name" value="1,2-PHENYLACETYL-COA EPOXIDASE, SUBUNIT C"/>
    <property type="match status" value="1"/>
</dbReference>
<dbReference type="NCBIfam" id="TIGR02158">
    <property type="entry name" value="PA_CoA_Oxy3"/>
    <property type="match status" value="1"/>
</dbReference>
<dbReference type="InterPro" id="IPR011882">
    <property type="entry name" value="PaaC"/>
</dbReference>
<evidence type="ECO:0000313" key="1">
    <source>
        <dbReference type="EMBL" id="SFI94395.1"/>
    </source>
</evidence>
<protein>
    <submittedName>
        <fullName evidence="1">Ring-1,2-phenylacetyl-CoA epoxidase subunit PaaC</fullName>
    </submittedName>
</protein>
<dbReference type="InterPro" id="IPR009078">
    <property type="entry name" value="Ferritin-like_SF"/>
</dbReference>
<evidence type="ECO:0000313" key="2">
    <source>
        <dbReference type="Proteomes" id="UP000242763"/>
    </source>
</evidence>
<dbReference type="PANTHER" id="PTHR30458">
    <property type="entry name" value="PHENYLACETIC ACID DEGRADATION PROTEIN PAA"/>
    <property type="match status" value="1"/>
</dbReference>
<keyword evidence="2" id="KW-1185">Reference proteome</keyword>
<organism evidence="1 2">
    <name type="scientific">Aquamicrobium aerolatum DSM 21857</name>
    <dbReference type="NCBI Taxonomy" id="1121003"/>
    <lineage>
        <taxon>Bacteria</taxon>
        <taxon>Pseudomonadati</taxon>
        <taxon>Pseudomonadota</taxon>
        <taxon>Alphaproteobacteria</taxon>
        <taxon>Hyphomicrobiales</taxon>
        <taxon>Phyllobacteriaceae</taxon>
        <taxon>Aerobium</taxon>
    </lineage>
</organism>
<dbReference type="SUPFAM" id="SSF47240">
    <property type="entry name" value="Ferritin-like"/>
    <property type="match status" value="1"/>
</dbReference>
<dbReference type="RefSeq" id="WP_091521056.1">
    <property type="nucleotide sequence ID" value="NZ_FORF01000008.1"/>
</dbReference>
<dbReference type="PIRSF" id="PIRSF037834">
    <property type="entry name" value="PA_CoA_Oase3"/>
    <property type="match status" value="1"/>
</dbReference>
<dbReference type="STRING" id="1121003.SAMN03080618_01746"/>
<dbReference type="EMBL" id="FORF01000008">
    <property type="protein sequence ID" value="SFI94395.1"/>
    <property type="molecule type" value="Genomic_DNA"/>
</dbReference>
<dbReference type="OrthoDB" id="9789947at2"/>
<gene>
    <name evidence="1" type="ORF">SAMN03080618_01746</name>
</gene>
<accession>A0A1I3MCE9</accession>
<sequence>MEDRSALVTFLLRLADDHLILGHRLSEWCGHAPMLEEDLAMPNIALDLIGQARALYQYAGGVEGKGRSEDDLAYLRRERDYLNCLMVERPNGDFAHTMLRQFYFAAFMHPFWEKAMESQDAMLAGIAGKAVKEVAYHIRHCGEWVIRLGDGTEESTARMQAALTALAPYVDELFESDAVTAAMAEAGIAPSPASLRAPFEATVQSVFAEAFLDAPAAPWAKTGGRQGLHSEAMGFLLAELQYMQRSYPGANW</sequence>
<reference evidence="2" key="1">
    <citation type="submission" date="2016-10" db="EMBL/GenBank/DDBJ databases">
        <authorList>
            <person name="Varghese N."/>
            <person name="Submissions S."/>
        </authorList>
    </citation>
    <scope>NUCLEOTIDE SEQUENCE [LARGE SCALE GENOMIC DNA]</scope>
    <source>
        <strain evidence="2">DSM 21857</strain>
    </source>
</reference>
<dbReference type="GO" id="GO:0010124">
    <property type="term" value="P:phenylacetate catabolic process"/>
    <property type="evidence" value="ECO:0007669"/>
    <property type="project" value="InterPro"/>
</dbReference>
<dbReference type="InterPro" id="IPR052703">
    <property type="entry name" value="Aromatic_CoA_ox/epox"/>
</dbReference>
<dbReference type="FunFam" id="1.20.1260.10:FF:000012">
    <property type="entry name" value="1,2-phenylacetyl-CoA epoxidase, subunit C"/>
    <property type="match status" value="1"/>
</dbReference>
<dbReference type="AlphaFoldDB" id="A0A1I3MCE9"/>
<name>A0A1I3MCE9_9HYPH</name>
<dbReference type="Gene3D" id="1.20.1260.10">
    <property type="match status" value="1"/>
</dbReference>
<dbReference type="Pfam" id="PF05138">
    <property type="entry name" value="PaaA_PaaC"/>
    <property type="match status" value="1"/>
</dbReference>
<dbReference type="GO" id="GO:0005829">
    <property type="term" value="C:cytosol"/>
    <property type="evidence" value="ECO:0007669"/>
    <property type="project" value="TreeGrafter"/>
</dbReference>